<evidence type="ECO:0000256" key="3">
    <source>
        <dbReference type="PIRNR" id="PIRNR036492"/>
    </source>
</evidence>
<evidence type="ECO:0000256" key="2">
    <source>
        <dbReference type="ARBA" id="ARBA00023002"/>
    </source>
</evidence>
<evidence type="ECO:0000259" key="4">
    <source>
        <dbReference type="Pfam" id="PF00171"/>
    </source>
</evidence>
<sequence length="462" mass="50589">MAETFDAAALVAKQTAYFNSGATQDVNGRIIALRRLYDAIKSHESEIADALHEDLGKCADESYLTEVGLVLSEISFQIAHVRKWARPTPVYPGLLDFPSTAVTYHCPKGVVLVLSPWNYPFQLTMDPLVGAVAAGDTVICRPSDHSPATSAVMAKLIAEVFDEQHVACVIGDHTVADALLAQPVNHVFFTGSKRVGSMVMAAAAKIPAPVTLELGGQSPAIVCADANLELAARRIVFGKGLNSGQTCVCPDYVLVDEKVHDRFVTLLKAEWRRQYGTEPLKNPDWPHMVDKKAYERVLALIQANPEKVVLGGQSNPDTLQIAPTVMDNVAATDQVMSEEIFGPVLPVMTFQDLDEVFSFVRSKDRPLATYLFTEDKQLQRRVCETLAFGSGCINDAVMQLTSSTLGFGGVGGSGLGRYHGKYSFDTFTESKSIMRSSTRVDLPLRYQPYRPALMKLVRFLER</sequence>
<dbReference type="InterPro" id="IPR016163">
    <property type="entry name" value="Ald_DH_C"/>
</dbReference>
<accession>A0ABT6ZNP2</accession>
<dbReference type="Gene3D" id="3.40.309.10">
    <property type="entry name" value="Aldehyde Dehydrogenase, Chain A, domain 2"/>
    <property type="match status" value="1"/>
</dbReference>
<dbReference type="InterPro" id="IPR016162">
    <property type="entry name" value="Ald_DH_N"/>
</dbReference>
<reference evidence="5" key="1">
    <citation type="submission" date="2023-05" db="EMBL/GenBank/DDBJ databases">
        <title>[olsenella] sp. nov., isolated from a pig farm feces dump.</title>
        <authorList>
            <person name="Chang Y.-H."/>
        </authorList>
    </citation>
    <scope>NUCLEOTIDE SEQUENCE</scope>
    <source>
        <strain evidence="5">YH-ols2217</strain>
    </source>
</reference>
<evidence type="ECO:0000256" key="1">
    <source>
        <dbReference type="ARBA" id="ARBA00009986"/>
    </source>
</evidence>
<keyword evidence="6" id="KW-1185">Reference proteome</keyword>
<comment type="similarity">
    <text evidence="1 3">Belongs to the aldehyde dehydrogenase family.</text>
</comment>
<keyword evidence="2 3" id="KW-0560">Oxidoreductase</keyword>
<dbReference type="PIRSF" id="PIRSF036492">
    <property type="entry name" value="ALDH"/>
    <property type="match status" value="1"/>
</dbReference>
<dbReference type="Pfam" id="PF00171">
    <property type="entry name" value="Aldedh"/>
    <property type="match status" value="1"/>
</dbReference>
<gene>
    <name evidence="5" type="ORF">QJ043_08635</name>
</gene>
<feature type="domain" description="Aldehyde dehydrogenase" evidence="4">
    <location>
        <begin position="6"/>
        <end position="433"/>
    </location>
</feature>
<dbReference type="EMBL" id="JASJEX010000004">
    <property type="protein sequence ID" value="MDJ1130138.1"/>
    <property type="molecule type" value="Genomic_DNA"/>
</dbReference>
<comment type="caution">
    <text evidence="5">The sequence shown here is derived from an EMBL/GenBank/DDBJ whole genome shotgun (WGS) entry which is preliminary data.</text>
</comment>
<proteinExistence type="inferred from homology"/>
<dbReference type="PANTHER" id="PTHR43570">
    <property type="entry name" value="ALDEHYDE DEHYDROGENASE"/>
    <property type="match status" value="1"/>
</dbReference>
<name>A0ABT6ZNP2_9ACTN</name>
<dbReference type="PANTHER" id="PTHR43570:SF16">
    <property type="entry name" value="ALDEHYDE DEHYDROGENASE TYPE III, ISOFORM Q"/>
    <property type="match status" value="1"/>
</dbReference>
<dbReference type="InterPro" id="IPR015590">
    <property type="entry name" value="Aldehyde_DH_dom"/>
</dbReference>
<dbReference type="InterPro" id="IPR016161">
    <property type="entry name" value="Ald_DH/histidinol_DH"/>
</dbReference>
<dbReference type="RefSeq" id="WP_283713301.1">
    <property type="nucleotide sequence ID" value="NZ_JASJEW010000003.1"/>
</dbReference>
<evidence type="ECO:0000313" key="5">
    <source>
        <dbReference type="EMBL" id="MDJ1130138.1"/>
    </source>
</evidence>
<dbReference type="Proteomes" id="UP001431693">
    <property type="component" value="Unassembled WGS sequence"/>
</dbReference>
<protein>
    <recommendedName>
        <fullName evidence="3">Aldehyde dehydrogenase</fullName>
    </recommendedName>
</protein>
<organism evidence="5 6">
    <name type="scientific">Kribbibacterium absianum</name>
    <dbReference type="NCBI Taxonomy" id="3044210"/>
    <lineage>
        <taxon>Bacteria</taxon>
        <taxon>Bacillati</taxon>
        <taxon>Actinomycetota</taxon>
        <taxon>Coriobacteriia</taxon>
        <taxon>Coriobacteriales</taxon>
        <taxon>Kribbibacteriaceae</taxon>
        <taxon>Kribbibacterium</taxon>
    </lineage>
</organism>
<dbReference type="Gene3D" id="3.40.605.10">
    <property type="entry name" value="Aldehyde Dehydrogenase, Chain A, domain 1"/>
    <property type="match status" value="1"/>
</dbReference>
<dbReference type="InterPro" id="IPR012394">
    <property type="entry name" value="Aldehyde_DH_NAD(P)"/>
</dbReference>
<evidence type="ECO:0000313" key="6">
    <source>
        <dbReference type="Proteomes" id="UP001431693"/>
    </source>
</evidence>
<dbReference type="SUPFAM" id="SSF53720">
    <property type="entry name" value="ALDH-like"/>
    <property type="match status" value="1"/>
</dbReference>